<keyword evidence="17" id="KW-0325">Glycoprotein</keyword>
<organism evidence="22 23">
    <name type="scientific">Pontivivens marinum</name>
    <dbReference type="NCBI Taxonomy" id="1690039"/>
    <lineage>
        <taxon>Bacteria</taxon>
        <taxon>Pseudomonadati</taxon>
        <taxon>Pseudomonadota</taxon>
        <taxon>Alphaproteobacteria</taxon>
        <taxon>Rhodobacterales</taxon>
        <taxon>Paracoccaceae</taxon>
        <taxon>Pontivivens</taxon>
    </lineage>
</organism>
<dbReference type="PANTHER" id="PTHR12053:SF3">
    <property type="entry name" value="CARBOXYPEPTIDASE Q"/>
    <property type="match status" value="1"/>
</dbReference>
<keyword evidence="10" id="KW-0732">Signal</keyword>
<evidence type="ECO:0000256" key="13">
    <source>
        <dbReference type="ARBA" id="ARBA00022833"/>
    </source>
</evidence>
<keyword evidence="14" id="KW-0333">Golgi apparatus</keyword>
<dbReference type="Proteomes" id="UP000220034">
    <property type="component" value="Unassembled WGS sequence"/>
</dbReference>
<evidence type="ECO:0000256" key="18">
    <source>
        <dbReference type="ARBA" id="ARBA00023228"/>
    </source>
</evidence>
<evidence type="ECO:0000256" key="5">
    <source>
        <dbReference type="ARBA" id="ARBA00014116"/>
    </source>
</evidence>
<keyword evidence="13" id="KW-0862">Zinc</keyword>
<keyword evidence="12" id="KW-0256">Endoplasmic reticulum</keyword>
<evidence type="ECO:0000256" key="8">
    <source>
        <dbReference type="ARBA" id="ARBA00022670"/>
    </source>
</evidence>
<dbReference type="GO" id="GO:0006508">
    <property type="term" value="P:proteolysis"/>
    <property type="evidence" value="ECO:0007669"/>
    <property type="project" value="UniProtKB-KW"/>
</dbReference>
<gene>
    <name evidence="22" type="ORF">SAMN06273572_10412</name>
</gene>
<dbReference type="RefSeq" id="WP_245851575.1">
    <property type="nucleotide sequence ID" value="NZ_OCTN01000004.1"/>
</dbReference>
<dbReference type="Gene3D" id="3.50.30.30">
    <property type="match status" value="1"/>
</dbReference>
<keyword evidence="15" id="KW-0482">Metalloprotease</keyword>
<dbReference type="GO" id="GO:0070573">
    <property type="term" value="F:metallodipeptidase activity"/>
    <property type="evidence" value="ECO:0007669"/>
    <property type="project" value="InterPro"/>
</dbReference>
<keyword evidence="8" id="KW-0645">Protease</keyword>
<dbReference type="SUPFAM" id="SSF52025">
    <property type="entry name" value="PA domain"/>
    <property type="match status" value="1"/>
</dbReference>
<dbReference type="SUPFAM" id="SSF53187">
    <property type="entry name" value="Zn-dependent exopeptidases"/>
    <property type="match status" value="1"/>
</dbReference>
<keyword evidence="18" id="KW-0458">Lysosome</keyword>
<evidence type="ECO:0000256" key="1">
    <source>
        <dbReference type="ARBA" id="ARBA00004240"/>
    </source>
</evidence>
<evidence type="ECO:0000256" key="7">
    <source>
        <dbReference type="ARBA" id="ARBA00022645"/>
    </source>
</evidence>
<evidence type="ECO:0000256" key="16">
    <source>
        <dbReference type="ARBA" id="ARBA00023145"/>
    </source>
</evidence>
<reference evidence="23" key="1">
    <citation type="submission" date="2017-09" db="EMBL/GenBank/DDBJ databases">
        <authorList>
            <person name="Varghese N."/>
            <person name="Submissions S."/>
        </authorList>
    </citation>
    <scope>NUCLEOTIDE SEQUENCE [LARGE SCALE GENOMIC DNA]</scope>
    <source>
        <strain evidence="23">C7</strain>
    </source>
</reference>
<dbReference type="GO" id="GO:0004180">
    <property type="term" value="F:carboxypeptidase activity"/>
    <property type="evidence" value="ECO:0007669"/>
    <property type="project" value="UniProtKB-KW"/>
</dbReference>
<evidence type="ECO:0000313" key="23">
    <source>
        <dbReference type="Proteomes" id="UP000220034"/>
    </source>
</evidence>
<dbReference type="Gene3D" id="3.40.630.10">
    <property type="entry name" value="Zn peptidases"/>
    <property type="match status" value="1"/>
</dbReference>
<evidence type="ECO:0000256" key="15">
    <source>
        <dbReference type="ARBA" id="ARBA00023049"/>
    </source>
</evidence>
<keyword evidence="9" id="KW-0479">Metal-binding</keyword>
<dbReference type="GO" id="GO:0005764">
    <property type="term" value="C:lysosome"/>
    <property type="evidence" value="ECO:0007669"/>
    <property type="project" value="UniProtKB-SubCell"/>
</dbReference>
<dbReference type="AlphaFoldDB" id="A0A2C9CSJ5"/>
<keyword evidence="16" id="KW-0865">Zymogen</keyword>
<accession>A0A2C9CSJ5</accession>
<dbReference type="InterPro" id="IPR046450">
    <property type="entry name" value="PA_dom_sf"/>
</dbReference>
<dbReference type="EMBL" id="OCTN01000004">
    <property type="protein sequence ID" value="SOH94314.1"/>
    <property type="molecule type" value="Genomic_DNA"/>
</dbReference>
<keyword evidence="6" id="KW-0964">Secreted</keyword>
<evidence type="ECO:0000256" key="2">
    <source>
        <dbReference type="ARBA" id="ARBA00004371"/>
    </source>
</evidence>
<evidence type="ECO:0000313" key="22">
    <source>
        <dbReference type="EMBL" id="SOH94314.1"/>
    </source>
</evidence>
<protein>
    <recommendedName>
        <fullName evidence="5">Carboxypeptidase Q</fullName>
    </recommendedName>
    <alternativeName>
        <fullName evidence="20">Plasma glutamate carboxypeptidase</fullName>
    </alternativeName>
</protein>
<evidence type="ECO:0000256" key="20">
    <source>
        <dbReference type="ARBA" id="ARBA00033328"/>
    </source>
</evidence>
<feature type="domain" description="Peptidase M28" evidence="21">
    <location>
        <begin position="222"/>
        <end position="421"/>
    </location>
</feature>
<comment type="subunit">
    <text evidence="19">Homodimer. The monomeric form is inactive while the homodimer is active.</text>
</comment>
<dbReference type="InterPro" id="IPR007484">
    <property type="entry name" value="Peptidase_M28"/>
</dbReference>
<dbReference type="Pfam" id="PF04389">
    <property type="entry name" value="Peptidase_M28"/>
    <property type="match status" value="1"/>
</dbReference>
<keyword evidence="11" id="KW-0378">Hydrolase</keyword>
<evidence type="ECO:0000256" key="3">
    <source>
        <dbReference type="ARBA" id="ARBA00004555"/>
    </source>
</evidence>
<evidence type="ECO:0000256" key="9">
    <source>
        <dbReference type="ARBA" id="ARBA00022723"/>
    </source>
</evidence>
<dbReference type="InterPro" id="IPR039866">
    <property type="entry name" value="CPQ"/>
</dbReference>
<evidence type="ECO:0000256" key="14">
    <source>
        <dbReference type="ARBA" id="ARBA00023034"/>
    </source>
</evidence>
<evidence type="ECO:0000256" key="6">
    <source>
        <dbReference type="ARBA" id="ARBA00022525"/>
    </source>
</evidence>
<dbReference type="GO" id="GO:0046872">
    <property type="term" value="F:metal ion binding"/>
    <property type="evidence" value="ECO:0007669"/>
    <property type="project" value="UniProtKB-KW"/>
</dbReference>
<evidence type="ECO:0000256" key="10">
    <source>
        <dbReference type="ARBA" id="ARBA00022729"/>
    </source>
</evidence>
<name>A0A2C9CSJ5_9RHOB</name>
<dbReference type="PANTHER" id="PTHR12053">
    <property type="entry name" value="PROTEASE FAMILY M28 PLASMA GLUTAMATE CARBOXYPEPTIDASE-RELATED"/>
    <property type="match status" value="1"/>
</dbReference>
<comment type="subcellular location">
    <subcellularLocation>
        <location evidence="1">Endoplasmic reticulum</location>
    </subcellularLocation>
    <subcellularLocation>
        <location evidence="3">Golgi apparatus</location>
    </subcellularLocation>
    <subcellularLocation>
        <location evidence="2">Lysosome</location>
    </subcellularLocation>
    <subcellularLocation>
        <location evidence="4">Secreted</location>
    </subcellularLocation>
</comment>
<proteinExistence type="predicted"/>
<dbReference type="GO" id="GO:0005576">
    <property type="term" value="C:extracellular region"/>
    <property type="evidence" value="ECO:0007669"/>
    <property type="project" value="UniProtKB-SubCell"/>
</dbReference>
<evidence type="ECO:0000256" key="11">
    <source>
        <dbReference type="ARBA" id="ARBA00022801"/>
    </source>
</evidence>
<keyword evidence="23" id="KW-1185">Reference proteome</keyword>
<sequence>MLETQLSEIRNVLDMTSATALVHAFAKQDREIPAEANRGAQMIADALRAKGIPVTLHQPEIFLSLPGPASVVLADGSQMRAKPPAFALSCPQGIEGELVYMAEAGGGTPLDRNPASASALECARGKIAVIEGFALPNFIAGLEAVGAIGAIAVNPGVDIHNGTVSTIWGTPELPDLSRLPKIPSVAVNRIDGDRLIAMASQGARVTLKTELETGWFPQNLPVMEIPAANGCEDFVLLHGHYDSWGEGVGDNGTGNACMLAVAEALWALRGKLQRGVRLAWWPGHSTGRYAGSAWFADTFARDLDKHCVAHINCDSPGCRWAVSYESVQCLAEAEPYVQQVVAAVTGQHATGIRPQRNSDYTFSNIGVTGLFNSSSMMTAEDRAAHGYYVVAGCGGNIAWHTENDTIEIADFDVLRTDAELYATTVYGLATAEVLPFDWRLTAAEFRQTILKAQASVGADFDFSPSLEVLDVLQASLSDFYAAVEAGHIAATQASATIQALARVMVPVNFVRGPRFSHDPALNTPPLPGIADASLWPDLPENQRGFLRAQLMRGQNRLIDALERATGLLPIG</sequence>
<evidence type="ECO:0000259" key="21">
    <source>
        <dbReference type="Pfam" id="PF04389"/>
    </source>
</evidence>
<evidence type="ECO:0000256" key="19">
    <source>
        <dbReference type="ARBA" id="ARBA00025833"/>
    </source>
</evidence>
<evidence type="ECO:0000256" key="4">
    <source>
        <dbReference type="ARBA" id="ARBA00004613"/>
    </source>
</evidence>
<keyword evidence="7 22" id="KW-0121">Carboxypeptidase</keyword>
<evidence type="ECO:0000256" key="17">
    <source>
        <dbReference type="ARBA" id="ARBA00023180"/>
    </source>
</evidence>
<evidence type="ECO:0000256" key="12">
    <source>
        <dbReference type="ARBA" id="ARBA00022824"/>
    </source>
</evidence>